<keyword evidence="4" id="KW-1185">Reference proteome</keyword>
<reference evidence="3 4" key="1">
    <citation type="submission" date="2018-08" db="EMBL/GenBank/DDBJ databases">
        <title>Genomic Encyclopedia of Archaeal and Bacterial Type Strains, Phase II (KMG-II): from individual species to whole genera.</title>
        <authorList>
            <person name="Goeker M."/>
        </authorList>
    </citation>
    <scope>NUCLEOTIDE SEQUENCE [LARGE SCALE GENOMIC DNA]</scope>
    <source>
        <strain evidence="3 4">DSM 5002</strain>
    </source>
</reference>
<dbReference type="Pfam" id="PF01936">
    <property type="entry name" value="NYN"/>
    <property type="match status" value="1"/>
</dbReference>
<feature type="region of interest" description="Disordered" evidence="1">
    <location>
        <begin position="350"/>
        <end position="378"/>
    </location>
</feature>
<evidence type="ECO:0000313" key="3">
    <source>
        <dbReference type="EMBL" id="RIA55781.1"/>
    </source>
</evidence>
<dbReference type="RefSeq" id="WP_119060634.1">
    <property type="nucleotide sequence ID" value="NZ_QXDF01000001.1"/>
</dbReference>
<feature type="region of interest" description="Disordered" evidence="1">
    <location>
        <begin position="218"/>
        <end position="238"/>
    </location>
</feature>
<feature type="domain" description="NYN" evidence="2">
    <location>
        <begin position="12"/>
        <end position="180"/>
    </location>
</feature>
<proteinExistence type="predicted"/>
<feature type="region of interest" description="Disordered" evidence="1">
    <location>
        <begin position="504"/>
        <end position="555"/>
    </location>
</feature>
<comment type="caution">
    <text evidence="3">The sequence shown here is derived from an EMBL/GenBank/DDBJ whole genome shotgun (WGS) entry which is preliminary data.</text>
</comment>
<name>A0A397QC13_9HYPH</name>
<gene>
    <name evidence="3" type="ORF">BXY53_0859</name>
</gene>
<accession>A0A397QC13</accession>
<feature type="compositionally biased region" description="Low complexity" evidence="1">
    <location>
        <begin position="504"/>
        <end position="524"/>
    </location>
</feature>
<dbReference type="GO" id="GO:0004540">
    <property type="term" value="F:RNA nuclease activity"/>
    <property type="evidence" value="ECO:0007669"/>
    <property type="project" value="InterPro"/>
</dbReference>
<evidence type="ECO:0000256" key="1">
    <source>
        <dbReference type="SAM" id="MobiDB-lite"/>
    </source>
</evidence>
<sequence>MQAEQRGSFLSALFVDYDNVYLSLKRRSEEAAARFAQAPANWLQALVSDRLVRRNTEAHGLRRRLVVNRVYGNPVPRRSGRDGPNDPNSFIFVRHHFIRAGFEVIDCPPLTAQLKNGSDIRMAIDVRDMIEHRTRFDEFILLSGDADFTPVLHRLREYDRQVVIYSNDHTAQPYTALCDGRIEEKDFVEFLLSDALPEPEWQDRGKLGGDDRHAEAARAVGQAVHQALGHDPSGRIPAMSERGEVQPARAASGQAEEPTIRALMDDFREIGAEILDLVVQAVREAEKPVPIAYLANRAMKELGHAKTVGTNWAGCGGFLNFLSRNLPDHLRLTEAPPHSVYDPARHQVEGAAAEDEQRQSGLQRTSAPAQQNGSSNRLSDLQNSITRIYEASKAPPLPPSEYQLLFNLIAAEVSERGFQPGRTVDAVLARAEENGVRFAQQDVAFVVGAVDDMDPWLEHSRTPAAIARAYRDVILSRCQKAGLELSDDEHQLIQVWFGAAQWGGAASQSTESPGRPSRSASSRPDIPLPPDFDEAQGGAPGRELGGYNRSLKRHG</sequence>
<dbReference type="Gene3D" id="3.40.50.1010">
    <property type="entry name" value="5'-nuclease"/>
    <property type="match status" value="1"/>
</dbReference>
<organism evidence="3 4">
    <name type="scientific">Dichotomicrobium thermohalophilum</name>
    <dbReference type="NCBI Taxonomy" id="933063"/>
    <lineage>
        <taxon>Bacteria</taxon>
        <taxon>Pseudomonadati</taxon>
        <taxon>Pseudomonadota</taxon>
        <taxon>Alphaproteobacteria</taxon>
        <taxon>Hyphomicrobiales</taxon>
        <taxon>Hyphomicrobiaceae</taxon>
        <taxon>Dichotomicrobium</taxon>
    </lineage>
</organism>
<evidence type="ECO:0000259" key="2">
    <source>
        <dbReference type="Pfam" id="PF01936"/>
    </source>
</evidence>
<dbReference type="Proteomes" id="UP000266273">
    <property type="component" value="Unassembled WGS sequence"/>
</dbReference>
<evidence type="ECO:0000313" key="4">
    <source>
        <dbReference type="Proteomes" id="UP000266273"/>
    </source>
</evidence>
<protein>
    <submittedName>
        <fullName evidence="3">NYN domain-containing protein</fullName>
    </submittedName>
</protein>
<feature type="compositionally biased region" description="Polar residues" evidence="1">
    <location>
        <begin position="359"/>
        <end position="378"/>
    </location>
</feature>
<dbReference type="InterPro" id="IPR021139">
    <property type="entry name" value="NYN"/>
</dbReference>
<dbReference type="OrthoDB" id="9783963at2"/>
<dbReference type="EMBL" id="QXDF01000001">
    <property type="protein sequence ID" value="RIA55781.1"/>
    <property type="molecule type" value="Genomic_DNA"/>
</dbReference>
<dbReference type="AlphaFoldDB" id="A0A397QC13"/>